<keyword evidence="1" id="KW-1133">Transmembrane helix</keyword>
<reference evidence="2 3" key="1">
    <citation type="submission" date="2014-11" db="EMBL/GenBank/DDBJ databases">
        <title>Genetic blueprint of the zoonotic pathogen Toxocara canis.</title>
        <authorList>
            <person name="Zhu X.-Q."/>
            <person name="Korhonen P.K."/>
            <person name="Cai H."/>
            <person name="Young N.D."/>
            <person name="Nejsum P."/>
            <person name="von Samson-Himmelstjerna G."/>
            <person name="Boag P.R."/>
            <person name="Tan P."/>
            <person name="Li Q."/>
            <person name="Min J."/>
            <person name="Yang Y."/>
            <person name="Wang X."/>
            <person name="Fang X."/>
            <person name="Hall R.S."/>
            <person name="Hofmann A."/>
            <person name="Sternberg P.W."/>
            <person name="Jex A.R."/>
            <person name="Gasser R.B."/>
        </authorList>
    </citation>
    <scope>NUCLEOTIDE SEQUENCE [LARGE SCALE GENOMIC DNA]</scope>
    <source>
        <strain evidence="2">PN_DK_2014</strain>
    </source>
</reference>
<evidence type="ECO:0000313" key="3">
    <source>
        <dbReference type="Proteomes" id="UP000031036"/>
    </source>
</evidence>
<dbReference type="Proteomes" id="UP000031036">
    <property type="component" value="Unassembled WGS sequence"/>
</dbReference>
<keyword evidence="1" id="KW-0472">Membrane</keyword>
<gene>
    <name evidence="2" type="ORF">Tcan_00216</name>
</gene>
<keyword evidence="1" id="KW-0812">Transmembrane</keyword>
<name>A0A0B2V8C8_TOXCA</name>
<protein>
    <submittedName>
        <fullName evidence="2">Uncharacterized protein</fullName>
    </submittedName>
</protein>
<dbReference type="AlphaFoldDB" id="A0A0B2V8C8"/>
<feature type="transmembrane region" description="Helical" evidence="1">
    <location>
        <begin position="20"/>
        <end position="39"/>
    </location>
</feature>
<dbReference type="EMBL" id="JPKZ01002253">
    <property type="protein sequence ID" value="KHN77727.1"/>
    <property type="molecule type" value="Genomic_DNA"/>
</dbReference>
<keyword evidence="3" id="KW-1185">Reference proteome</keyword>
<evidence type="ECO:0000256" key="1">
    <source>
        <dbReference type="SAM" id="Phobius"/>
    </source>
</evidence>
<evidence type="ECO:0000313" key="2">
    <source>
        <dbReference type="EMBL" id="KHN77727.1"/>
    </source>
</evidence>
<proteinExistence type="predicted"/>
<comment type="caution">
    <text evidence="2">The sequence shown here is derived from an EMBL/GenBank/DDBJ whole genome shotgun (WGS) entry which is preliminary data.</text>
</comment>
<accession>A0A0B2V8C8</accession>
<sequence>MLCISNVRSSFSAMGAQFQLSFLSCVFIAVILFGSTYSYNLSGYQAIRKNLLLGLNHHRAHERFNDEVTNSDAARSDIDEKKRDEWEWLTNLANDCTTSRFACILREQFQ</sequence>
<organism evidence="2 3">
    <name type="scientific">Toxocara canis</name>
    <name type="common">Canine roundworm</name>
    <dbReference type="NCBI Taxonomy" id="6265"/>
    <lineage>
        <taxon>Eukaryota</taxon>
        <taxon>Metazoa</taxon>
        <taxon>Ecdysozoa</taxon>
        <taxon>Nematoda</taxon>
        <taxon>Chromadorea</taxon>
        <taxon>Rhabditida</taxon>
        <taxon>Spirurina</taxon>
        <taxon>Ascaridomorpha</taxon>
        <taxon>Ascaridoidea</taxon>
        <taxon>Toxocaridae</taxon>
        <taxon>Toxocara</taxon>
    </lineage>
</organism>